<protein>
    <submittedName>
        <fullName evidence="1">Uncharacterized protein</fullName>
    </submittedName>
</protein>
<evidence type="ECO:0000313" key="2">
    <source>
        <dbReference type="Proteomes" id="UP000654075"/>
    </source>
</evidence>
<reference evidence="1" key="1">
    <citation type="submission" date="2021-02" db="EMBL/GenBank/DDBJ databases">
        <authorList>
            <person name="Dougan E. K."/>
            <person name="Rhodes N."/>
            <person name="Thang M."/>
            <person name="Chan C."/>
        </authorList>
    </citation>
    <scope>NUCLEOTIDE SEQUENCE</scope>
</reference>
<dbReference type="EMBL" id="CAJNNV010031254">
    <property type="protein sequence ID" value="CAE8635189.1"/>
    <property type="molecule type" value="Genomic_DNA"/>
</dbReference>
<dbReference type="Proteomes" id="UP000654075">
    <property type="component" value="Unassembled WGS sequence"/>
</dbReference>
<organism evidence="1 2">
    <name type="scientific">Polarella glacialis</name>
    <name type="common">Dinoflagellate</name>
    <dbReference type="NCBI Taxonomy" id="89957"/>
    <lineage>
        <taxon>Eukaryota</taxon>
        <taxon>Sar</taxon>
        <taxon>Alveolata</taxon>
        <taxon>Dinophyceae</taxon>
        <taxon>Suessiales</taxon>
        <taxon>Suessiaceae</taxon>
        <taxon>Polarella</taxon>
    </lineage>
</organism>
<keyword evidence="2" id="KW-1185">Reference proteome</keyword>
<sequence>MLLIVIAEGKPAEDNSIELPRSFPEFFGIAFHIHFKRQLMLLGGLASRPSSDVLRRSAFEEDSVRLRALNGKRGRGRPRATWARSVFEQAVAVAGNVESLSGLWMDTPAAKHAWRAAVRQHCT</sequence>
<comment type="caution">
    <text evidence="1">The sequence shown here is derived from an EMBL/GenBank/DDBJ whole genome shotgun (WGS) entry which is preliminary data.</text>
</comment>
<dbReference type="AlphaFoldDB" id="A0A813HCB2"/>
<proteinExistence type="predicted"/>
<name>A0A813HCB2_POLGL</name>
<evidence type="ECO:0000313" key="1">
    <source>
        <dbReference type="EMBL" id="CAE8635189.1"/>
    </source>
</evidence>
<gene>
    <name evidence="1" type="ORF">PGLA1383_LOCUS50794</name>
</gene>
<accession>A0A813HCB2</accession>